<organism evidence="1 2">
    <name type="scientific">Schistosoma mattheei</name>
    <dbReference type="NCBI Taxonomy" id="31246"/>
    <lineage>
        <taxon>Eukaryota</taxon>
        <taxon>Metazoa</taxon>
        <taxon>Spiralia</taxon>
        <taxon>Lophotrochozoa</taxon>
        <taxon>Platyhelminthes</taxon>
        <taxon>Trematoda</taxon>
        <taxon>Digenea</taxon>
        <taxon>Strigeidida</taxon>
        <taxon>Schistosomatoidea</taxon>
        <taxon>Schistosomatidae</taxon>
        <taxon>Schistosoma</taxon>
    </lineage>
</organism>
<gene>
    <name evidence="1" type="ORF">SMTD_LOCUS18931</name>
</gene>
<name>A0A3P8FPW7_9TREM</name>
<reference evidence="1 2" key="1">
    <citation type="submission" date="2018-11" db="EMBL/GenBank/DDBJ databases">
        <authorList>
            <consortium name="Pathogen Informatics"/>
        </authorList>
    </citation>
    <scope>NUCLEOTIDE SEQUENCE [LARGE SCALE GENOMIC DNA]</scope>
    <source>
        <strain>Denwood</strain>
        <strain evidence="2">Zambia</strain>
    </source>
</reference>
<evidence type="ECO:0000313" key="2">
    <source>
        <dbReference type="Proteomes" id="UP000269396"/>
    </source>
</evidence>
<protein>
    <submittedName>
        <fullName evidence="1">Uncharacterized protein</fullName>
    </submittedName>
</protein>
<evidence type="ECO:0000313" key="1">
    <source>
        <dbReference type="EMBL" id="VDP78402.1"/>
    </source>
</evidence>
<sequence>MKSHSLGGGLSGNNGLTNAFSSLDFAAGRRARAIESEVAGTGSTRALSLPSS</sequence>
<proteinExistence type="predicted"/>
<accession>A0A3P8FPW7</accession>
<dbReference type="AlphaFoldDB" id="A0A3P8FPW7"/>
<dbReference type="EMBL" id="UZAL01041385">
    <property type="protein sequence ID" value="VDP78402.1"/>
    <property type="molecule type" value="Genomic_DNA"/>
</dbReference>
<dbReference type="Proteomes" id="UP000269396">
    <property type="component" value="Unassembled WGS sequence"/>
</dbReference>
<keyword evidence="2" id="KW-1185">Reference proteome</keyword>